<evidence type="ECO:0000313" key="4">
    <source>
        <dbReference type="EMBL" id="CAG9318740.1"/>
    </source>
</evidence>
<protein>
    <recommendedName>
        <fullName evidence="3">Thioredoxin domain-containing protein</fullName>
    </recommendedName>
</protein>
<keyword evidence="2" id="KW-0732">Signal</keyword>
<dbReference type="GO" id="GO:0006457">
    <property type="term" value="P:protein folding"/>
    <property type="evidence" value="ECO:0007669"/>
    <property type="project" value="TreeGrafter"/>
</dbReference>
<dbReference type="Gene3D" id="3.40.30.10">
    <property type="entry name" value="Glutaredoxin"/>
    <property type="match status" value="4"/>
</dbReference>
<proteinExistence type="inferred from homology"/>
<evidence type="ECO:0000259" key="3">
    <source>
        <dbReference type="Pfam" id="PF00085"/>
    </source>
</evidence>
<dbReference type="InterPro" id="IPR036249">
    <property type="entry name" value="Thioredoxin-like_sf"/>
</dbReference>
<dbReference type="EMBL" id="CAJZBQ010000021">
    <property type="protein sequence ID" value="CAG9318740.1"/>
    <property type="molecule type" value="Genomic_DNA"/>
</dbReference>
<dbReference type="CDD" id="cd02961">
    <property type="entry name" value="PDI_a_family"/>
    <property type="match status" value="1"/>
</dbReference>
<accession>A0AAU9IXJ1</accession>
<reference evidence="4" key="1">
    <citation type="submission" date="2021-09" db="EMBL/GenBank/DDBJ databases">
        <authorList>
            <consortium name="AG Swart"/>
            <person name="Singh M."/>
            <person name="Singh A."/>
            <person name="Seah K."/>
            <person name="Emmerich C."/>
        </authorList>
    </citation>
    <scope>NUCLEOTIDE SEQUENCE</scope>
    <source>
        <strain evidence="4">ATCC30299</strain>
    </source>
</reference>
<feature type="signal peptide" evidence="2">
    <location>
        <begin position="1"/>
        <end position="15"/>
    </location>
</feature>
<dbReference type="SUPFAM" id="SSF52833">
    <property type="entry name" value="Thioredoxin-like"/>
    <property type="match status" value="3"/>
</dbReference>
<sequence>MAALLFLLSLIPAFAYIKEGELYELIGPSIEDFQKEFHGELRVICFYVPFSSEYTRFSSAYFHAAKELAKQKLPLKLAKIDATNPKNAEYIKKYDVGGYPAIVYFPAEIDEFYHYAGDRRKEAFIASFKEKTLKLREFADTDAFDKYMSENGLHGLVLGVFQEFSGTKYEVFREAAKNLVHIYPFAIVKDKGEWFAKFDISEEGILILRAQFLIGPKDRAAIANHKLENSTTIEEWVKHNYHPHISYFTKETKASFDQSQAPFVMFLFNLDPAHPEEIKQNLLNFHESANPYYNANFKDRRFLFVLADKKEFNKGLEPIDLDKDKAIMLTVMRNDRFVLREYEIFNDNGKFLKLNVDAYIKGLETNSLIPYVKSETTDVKSENGIKILVGGEFEDKVVNSELNQIIFTYSKNDRLTQPTLQILEDVAFHYKDDHTLEFLKIDADLNELKGEYNKPHLPNIFLAHKENKRVPNRFVDADITKEKLIKFIEDELTPKKEDL</sequence>
<feature type="chain" id="PRO_5043639260" description="Thioredoxin domain-containing protein" evidence="2">
    <location>
        <begin position="16"/>
        <end position="499"/>
    </location>
</feature>
<dbReference type="GO" id="GO:0003756">
    <property type="term" value="F:protein disulfide isomerase activity"/>
    <property type="evidence" value="ECO:0007669"/>
    <property type="project" value="TreeGrafter"/>
</dbReference>
<dbReference type="Proteomes" id="UP001162131">
    <property type="component" value="Unassembled WGS sequence"/>
</dbReference>
<feature type="domain" description="Thioredoxin" evidence="3">
    <location>
        <begin position="32"/>
        <end position="128"/>
    </location>
</feature>
<dbReference type="Pfam" id="PF00085">
    <property type="entry name" value="Thioredoxin"/>
    <property type="match status" value="1"/>
</dbReference>
<dbReference type="PANTHER" id="PTHR18929:SF240">
    <property type="entry name" value="PROTEIN DISULFIDE-ISOMERASE"/>
    <property type="match status" value="1"/>
</dbReference>
<organism evidence="4 5">
    <name type="scientific">Blepharisma stoltei</name>
    <dbReference type="NCBI Taxonomy" id="1481888"/>
    <lineage>
        <taxon>Eukaryota</taxon>
        <taxon>Sar</taxon>
        <taxon>Alveolata</taxon>
        <taxon>Ciliophora</taxon>
        <taxon>Postciliodesmatophora</taxon>
        <taxon>Heterotrichea</taxon>
        <taxon>Heterotrichida</taxon>
        <taxon>Blepharismidae</taxon>
        <taxon>Blepharisma</taxon>
    </lineage>
</organism>
<dbReference type="GO" id="GO:0005783">
    <property type="term" value="C:endoplasmic reticulum"/>
    <property type="evidence" value="ECO:0007669"/>
    <property type="project" value="TreeGrafter"/>
</dbReference>
<keyword evidence="5" id="KW-1185">Reference proteome</keyword>
<evidence type="ECO:0000256" key="1">
    <source>
        <dbReference type="ARBA" id="ARBA00006347"/>
    </source>
</evidence>
<gene>
    <name evidence="4" type="ORF">BSTOLATCC_MIC22107</name>
</gene>
<dbReference type="Pfam" id="PF13848">
    <property type="entry name" value="Thioredoxin_6"/>
    <property type="match status" value="1"/>
</dbReference>
<dbReference type="AlphaFoldDB" id="A0AAU9IXJ1"/>
<dbReference type="CDD" id="cd02981">
    <property type="entry name" value="PDI_b_family"/>
    <property type="match status" value="1"/>
</dbReference>
<dbReference type="GO" id="GO:0034976">
    <property type="term" value="P:response to endoplasmic reticulum stress"/>
    <property type="evidence" value="ECO:0007669"/>
    <property type="project" value="TreeGrafter"/>
</dbReference>
<dbReference type="PANTHER" id="PTHR18929">
    <property type="entry name" value="PROTEIN DISULFIDE ISOMERASE"/>
    <property type="match status" value="1"/>
</dbReference>
<name>A0AAU9IXJ1_9CILI</name>
<evidence type="ECO:0000256" key="2">
    <source>
        <dbReference type="SAM" id="SignalP"/>
    </source>
</evidence>
<dbReference type="InterPro" id="IPR013766">
    <property type="entry name" value="Thioredoxin_domain"/>
</dbReference>
<comment type="caution">
    <text evidence="4">The sequence shown here is derived from an EMBL/GenBank/DDBJ whole genome shotgun (WGS) entry which is preliminary data.</text>
</comment>
<comment type="similarity">
    <text evidence="1">Belongs to the protein disulfide isomerase family.</text>
</comment>
<evidence type="ECO:0000313" key="5">
    <source>
        <dbReference type="Proteomes" id="UP001162131"/>
    </source>
</evidence>